<dbReference type="SUPFAM" id="SSF51695">
    <property type="entry name" value="PLC-like phosphodiesterases"/>
    <property type="match status" value="1"/>
</dbReference>
<dbReference type="Proteomes" id="UP000076154">
    <property type="component" value="Unassembled WGS sequence"/>
</dbReference>
<keyword evidence="3" id="KW-1185">Reference proteome</keyword>
<dbReference type="AlphaFoldDB" id="A0A369J3A2"/>
<dbReference type="GO" id="GO:0008081">
    <property type="term" value="F:phosphoric diester hydrolase activity"/>
    <property type="evidence" value="ECO:0007669"/>
    <property type="project" value="InterPro"/>
</dbReference>
<evidence type="ECO:0000313" key="3">
    <source>
        <dbReference type="Proteomes" id="UP000076154"/>
    </source>
</evidence>
<dbReference type="Pfam" id="PF26146">
    <property type="entry name" value="PI-PLC_X"/>
    <property type="match status" value="1"/>
</dbReference>
<keyword evidence="1" id="KW-0732">Signal</keyword>
<accession>A0A369J3A2</accession>
<sequence length="89" mass="9567">MRVGICAAACTLLISPRFGLCASLPVRRASVCNGHAELCSRSYSNVTFIGAHDSFAFSFDPFALARDQEVDIPTQLGLGVRLLQAQAHE</sequence>
<gene>
    <name evidence="2" type="ORF">Hypma_002898</name>
</gene>
<organism evidence="2 3">
    <name type="scientific">Hypsizygus marmoreus</name>
    <name type="common">White beech mushroom</name>
    <name type="synonym">Agaricus marmoreus</name>
    <dbReference type="NCBI Taxonomy" id="39966"/>
    <lineage>
        <taxon>Eukaryota</taxon>
        <taxon>Fungi</taxon>
        <taxon>Dikarya</taxon>
        <taxon>Basidiomycota</taxon>
        <taxon>Agaricomycotina</taxon>
        <taxon>Agaricomycetes</taxon>
        <taxon>Agaricomycetidae</taxon>
        <taxon>Agaricales</taxon>
        <taxon>Tricholomatineae</taxon>
        <taxon>Lyophyllaceae</taxon>
        <taxon>Hypsizygus</taxon>
    </lineage>
</organism>
<dbReference type="Gene3D" id="3.20.20.190">
    <property type="entry name" value="Phosphatidylinositol (PI) phosphodiesterase"/>
    <property type="match status" value="1"/>
</dbReference>
<dbReference type="GO" id="GO:0006629">
    <property type="term" value="P:lipid metabolic process"/>
    <property type="evidence" value="ECO:0007669"/>
    <property type="project" value="InterPro"/>
</dbReference>
<dbReference type="STRING" id="39966.A0A369J3A2"/>
<dbReference type="InterPro" id="IPR017946">
    <property type="entry name" value="PLC-like_Pdiesterase_TIM-brl"/>
</dbReference>
<proteinExistence type="predicted"/>
<evidence type="ECO:0000313" key="2">
    <source>
        <dbReference type="EMBL" id="RDB16519.1"/>
    </source>
</evidence>
<dbReference type="OrthoDB" id="7984201at2759"/>
<evidence type="ECO:0008006" key="4">
    <source>
        <dbReference type="Google" id="ProtNLM"/>
    </source>
</evidence>
<comment type="caution">
    <text evidence="2">The sequence shown here is derived from an EMBL/GenBank/DDBJ whole genome shotgun (WGS) entry which is preliminary data.</text>
</comment>
<reference evidence="2" key="1">
    <citation type="submission" date="2018-04" db="EMBL/GenBank/DDBJ databases">
        <title>Whole genome sequencing of Hypsizygus marmoreus.</title>
        <authorList>
            <person name="Choi I.-G."/>
            <person name="Min B."/>
            <person name="Kim J.-G."/>
            <person name="Kim S."/>
            <person name="Oh Y.-L."/>
            <person name="Kong W.-S."/>
            <person name="Park H."/>
            <person name="Jeong J."/>
            <person name="Song E.-S."/>
        </authorList>
    </citation>
    <scope>NUCLEOTIDE SEQUENCE [LARGE SCALE GENOMIC DNA]</scope>
    <source>
        <strain evidence="2">51987-8</strain>
    </source>
</reference>
<protein>
    <recommendedName>
        <fullName evidence="4">Secreted protein</fullName>
    </recommendedName>
</protein>
<feature type="chain" id="PRO_5016959245" description="Secreted protein" evidence="1">
    <location>
        <begin position="22"/>
        <end position="89"/>
    </location>
</feature>
<evidence type="ECO:0000256" key="1">
    <source>
        <dbReference type="SAM" id="SignalP"/>
    </source>
</evidence>
<feature type="signal peptide" evidence="1">
    <location>
        <begin position="1"/>
        <end position="21"/>
    </location>
</feature>
<dbReference type="EMBL" id="LUEZ02000124">
    <property type="protein sequence ID" value="RDB16519.1"/>
    <property type="molecule type" value="Genomic_DNA"/>
</dbReference>
<dbReference type="InParanoid" id="A0A369J3A2"/>
<name>A0A369J3A2_HYPMA</name>